<comment type="caution">
    <text evidence="1">The sequence shown here is derived from an EMBL/GenBank/DDBJ whole genome shotgun (WGS) entry which is preliminary data.</text>
</comment>
<keyword evidence="2" id="KW-1185">Reference proteome</keyword>
<evidence type="ECO:0000313" key="1">
    <source>
        <dbReference type="EMBL" id="KAJ8357088.1"/>
    </source>
</evidence>
<accession>A0A9Q1FFI1</accession>
<name>A0A9Q1FFI1_SYNKA</name>
<gene>
    <name evidence="1" type="ORF">SKAU_G00198820</name>
</gene>
<dbReference type="EMBL" id="JAINUF010000006">
    <property type="protein sequence ID" value="KAJ8357088.1"/>
    <property type="molecule type" value="Genomic_DNA"/>
</dbReference>
<organism evidence="1 2">
    <name type="scientific">Synaphobranchus kaupii</name>
    <name type="common">Kaup's arrowtooth eel</name>
    <dbReference type="NCBI Taxonomy" id="118154"/>
    <lineage>
        <taxon>Eukaryota</taxon>
        <taxon>Metazoa</taxon>
        <taxon>Chordata</taxon>
        <taxon>Craniata</taxon>
        <taxon>Vertebrata</taxon>
        <taxon>Euteleostomi</taxon>
        <taxon>Actinopterygii</taxon>
        <taxon>Neopterygii</taxon>
        <taxon>Teleostei</taxon>
        <taxon>Anguilliformes</taxon>
        <taxon>Synaphobranchidae</taxon>
        <taxon>Synaphobranchus</taxon>
    </lineage>
</organism>
<dbReference type="AlphaFoldDB" id="A0A9Q1FFI1"/>
<evidence type="ECO:0000313" key="2">
    <source>
        <dbReference type="Proteomes" id="UP001152622"/>
    </source>
</evidence>
<reference evidence="1" key="1">
    <citation type="journal article" date="2023" name="Science">
        <title>Genome structures resolve the early diversification of teleost fishes.</title>
        <authorList>
            <person name="Parey E."/>
            <person name="Louis A."/>
            <person name="Montfort J."/>
            <person name="Bouchez O."/>
            <person name="Roques C."/>
            <person name="Iampietro C."/>
            <person name="Lluch J."/>
            <person name="Castinel A."/>
            <person name="Donnadieu C."/>
            <person name="Desvignes T."/>
            <person name="Floi Bucao C."/>
            <person name="Jouanno E."/>
            <person name="Wen M."/>
            <person name="Mejri S."/>
            <person name="Dirks R."/>
            <person name="Jansen H."/>
            <person name="Henkel C."/>
            <person name="Chen W.J."/>
            <person name="Zahm M."/>
            <person name="Cabau C."/>
            <person name="Klopp C."/>
            <person name="Thompson A.W."/>
            <person name="Robinson-Rechavi M."/>
            <person name="Braasch I."/>
            <person name="Lecointre G."/>
            <person name="Bobe J."/>
            <person name="Postlethwait J.H."/>
            <person name="Berthelot C."/>
            <person name="Roest Crollius H."/>
            <person name="Guiguen Y."/>
        </authorList>
    </citation>
    <scope>NUCLEOTIDE SEQUENCE</scope>
    <source>
        <strain evidence="1">WJC10195</strain>
    </source>
</reference>
<proteinExistence type="predicted"/>
<sequence length="78" mass="8559">MCQAHRGGTLITGSRAGRALMRLAERSQTSRFLHRATQSAVCMRSASLPDLSSAEDELKTVLNLLLSGLFITINKRNE</sequence>
<dbReference type="Proteomes" id="UP001152622">
    <property type="component" value="Chromosome 6"/>
</dbReference>
<protein>
    <submittedName>
        <fullName evidence="1">Uncharacterized protein</fullName>
    </submittedName>
</protein>